<dbReference type="Pfam" id="PF00632">
    <property type="entry name" value="HECT"/>
    <property type="match status" value="1"/>
</dbReference>
<dbReference type="SUPFAM" id="SSF56204">
    <property type="entry name" value="Hect, E3 ligase catalytic domain"/>
    <property type="match status" value="1"/>
</dbReference>
<dbReference type="SUPFAM" id="SSF46934">
    <property type="entry name" value="UBA-like"/>
    <property type="match status" value="1"/>
</dbReference>
<feature type="repeat" description="RCC1" evidence="5">
    <location>
        <begin position="105"/>
        <end position="158"/>
    </location>
</feature>
<dbReference type="InterPro" id="IPR009060">
    <property type="entry name" value="UBA-like_sf"/>
</dbReference>
<dbReference type="SMART" id="SM00119">
    <property type="entry name" value="HECTc"/>
    <property type="match status" value="1"/>
</dbReference>
<feature type="domain" description="HECT" evidence="7">
    <location>
        <begin position="1090"/>
        <end position="1480"/>
    </location>
</feature>
<dbReference type="Gene3D" id="1.10.8.10">
    <property type="entry name" value="DNA helicase RuvA subunit, C-terminal domain"/>
    <property type="match status" value="1"/>
</dbReference>
<feature type="repeat" description="RCC1" evidence="5">
    <location>
        <begin position="54"/>
        <end position="104"/>
    </location>
</feature>
<keyword evidence="1" id="KW-0808">Transferase</keyword>
<dbReference type="GO" id="GO:0005737">
    <property type="term" value="C:cytoplasm"/>
    <property type="evidence" value="ECO:0007669"/>
    <property type="project" value="TreeGrafter"/>
</dbReference>
<dbReference type="PRINTS" id="PR00633">
    <property type="entry name" value="RCCNDNSATION"/>
</dbReference>
<dbReference type="PROSITE" id="PS50237">
    <property type="entry name" value="HECT"/>
    <property type="match status" value="1"/>
</dbReference>
<protein>
    <recommendedName>
        <fullName evidence="7">HECT domain-containing protein</fullName>
    </recommendedName>
</protein>
<name>A0A1D1ZU52_AUXPR</name>
<dbReference type="InterPro" id="IPR015940">
    <property type="entry name" value="UBA"/>
</dbReference>
<gene>
    <name evidence="8" type="ORF">g.11240</name>
</gene>
<dbReference type="PANTHER" id="PTHR45622:SF60">
    <property type="entry name" value="UBIQUITIN-PROTEIN LIGASE E3A"/>
    <property type="match status" value="1"/>
</dbReference>
<dbReference type="InterPro" id="IPR051709">
    <property type="entry name" value="Ub-ligase/GTPase-reg"/>
</dbReference>
<feature type="compositionally biased region" description="Low complexity" evidence="6">
    <location>
        <begin position="477"/>
        <end position="502"/>
    </location>
</feature>
<keyword evidence="3 4" id="KW-0833">Ubl conjugation pathway</keyword>
<dbReference type="InterPro" id="IPR009091">
    <property type="entry name" value="RCC1/BLIP-II"/>
</dbReference>
<dbReference type="GO" id="GO:0004842">
    <property type="term" value="F:ubiquitin-protein transferase activity"/>
    <property type="evidence" value="ECO:0007669"/>
    <property type="project" value="InterPro"/>
</dbReference>
<dbReference type="InterPro" id="IPR058923">
    <property type="entry name" value="RCC1-like_dom"/>
</dbReference>
<sequence length="1480" mass="155814">MDINVDATVGGRGPPHPRDVNLKVRTHPRIAALKGDVDCQISPHSPLVSTELDENGWVCGDNSCGQLGVGPGAQEVHEPQPLKVARRWACLAMGASHTAAVTGQGEVYTWGLNDCAQLGMSSGRGPTVDTPRRMELLVGWNVRGMACGAAHTVAFTMQDVITWGANDRGQCGHGERAEPDWVKPRSIKMLHDLMITQVVCGAAHTLCVTGTSQVYAWGANSRGQLGLGDVADRRTPTLVDGLWALPVLQLGAGDSHSAALTNNGFLFTWGANCQGQLGLPAAAEVAAAAAMHRSASERRRVNRRVNQRFLTAMLEMEIPQDRAELALHETGNVGVEVAAEWLFSVPDDVLETHLAADPGTPVEELGEAHPDRDVLVPKRVALSGVHGVACGAAHTVAHTADEVYAWGAGGAGQLGLGPHVLSSTLPVAVASLAGAGVCCVAAGAAHTLFVTADGGVLGCGDASYGALPLADEAAGASCARGGRPPRAGSRLAGGPVPAAGGPRPHRPAGHPFAAGGSACPAEPMDCDGEHHGAGPEDGLEGEAARPASARHQPPLGGGWCVYHPAPLRLAFLGQGRAGAVVSAAVAAPHASAFLTRGRDEPAPRPPSRLWERLEAAVAAARDAPREEHDARVKPIAIAVERIFGSPAAICAAFGLRDRVGLDAALLDSVAQGIADLEAASRGETGAGVPPAAGPAPLGQAVPPTTWLFNGMHRGMEVLLSELERNSRLLGTPERAQVLLAACQSLLLGDPRCSQSLVPRLCGVVLAAPATTRHLLVKWWAECPAALLEARVVRPLQRYLTDELYTTKKLTVSVMNVIKVLARVEEGSAAGRVLPPDAFYNELISEKLDVLDHYVAWRQTHDTPAHAPGADGPFSFCSYPFLLNPRAKSKLLHTEARIQMDQTVAACRAEAAAGGEAAGGEERVVPAKRRAPRDAAAAARGAAAGGAARRDAGDGSASARGAARAGDGELSARRRDRGPGGLRWLFNTLRSGDGAAAGSPAAPGPAASSHAPAAAAAAAPVAGELTGVEDERRTIARQASDGSSSLWKQGSLNLPAPEDSGFPGTHPDMCIVRIRRNHLLEDALDEIARQKPKDLFKPLRVHFIGEDGIDAGGVKKEFFQLLVAEVLSPDYGMLSYQPESRTYWFCPVTLEGEGAFLLLGLVLGLAIYNGVLLDFPLPLALYRKILGQEVRLRDLEDMQPSLGKGLRALLQYEPPVEEVECEAMQVEVGVGGGDDAMEVDAATSSRHAAFRVNGAATTRATGAPAARPAPTPCALPGHSVEEVFCQSFVVEVAGWGERRAVELKPGGAGIPVTEDSRREFVDAYVDFWLNTSVHAQFEAFARGFLMLCGGPALQLFSATELERLVCGNPCLDFEGLQRSARYEGGYSADHRVVQWLWDVVGELDADERRLFLKFFTGSDRAPIGGLANLRCVIQRDGADSNKLPTSHTCFNTLLLPSYRSREKLADRLKLAILNSEGFGLE</sequence>
<evidence type="ECO:0000256" key="3">
    <source>
        <dbReference type="ARBA" id="ARBA00022786"/>
    </source>
</evidence>
<dbReference type="Pfam" id="PF22562">
    <property type="entry name" value="UBA_7"/>
    <property type="match status" value="1"/>
</dbReference>
<keyword evidence="2" id="KW-0677">Repeat</keyword>
<evidence type="ECO:0000256" key="2">
    <source>
        <dbReference type="ARBA" id="ARBA00022737"/>
    </source>
</evidence>
<feature type="region of interest" description="Disordered" evidence="6">
    <location>
        <begin position="477"/>
        <end position="550"/>
    </location>
</feature>
<dbReference type="FunFam" id="3.30.2410.10:FF:000003">
    <property type="entry name" value="probable E3 ubiquitin-protein ligase HERC4 isoform X1"/>
    <property type="match status" value="1"/>
</dbReference>
<evidence type="ECO:0000256" key="4">
    <source>
        <dbReference type="PROSITE-ProRule" id="PRU00104"/>
    </source>
</evidence>
<feature type="compositionally biased region" description="Low complexity" evidence="6">
    <location>
        <begin position="953"/>
        <end position="964"/>
    </location>
</feature>
<dbReference type="Gene3D" id="3.30.2410.10">
    <property type="entry name" value="Hect, E3 ligase catalytic domain"/>
    <property type="match status" value="1"/>
</dbReference>
<evidence type="ECO:0000256" key="5">
    <source>
        <dbReference type="PROSITE-ProRule" id="PRU00235"/>
    </source>
</evidence>
<dbReference type="InterPro" id="IPR035983">
    <property type="entry name" value="Hect_E3_ubiquitin_ligase"/>
</dbReference>
<dbReference type="Gene3D" id="3.30.2160.10">
    <property type="entry name" value="Hect, E3 ligase catalytic domain"/>
    <property type="match status" value="1"/>
</dbReference>
<feature type="active site" description="Glycyl thioester intermediate" evidence="4">
    <location>
        <position position="1448"/>
    </location>
</feature>
<dbReference type="Pfam" id="PF00415">
    <property type="entry name" value="RCC1"/>
    <property type="match status" value="1"/>
</dbReference>
<organism evidence="8">
    <name type="scientific">Auxenochlorella protothecoides</name>
    <name type="common">Green microalga</name>
    <name type="synonym">Chlorella protothecoides</name>
    <dbReference type="NCBI Taxonomy" id="3075"/>
    <lineage>
        <taxon>Eukaryota</taxon>
        <taxon>Viridiplantae</taxon>
        <taxon>Chlorophyta</taxon>
        <taxon>core chlorophytes</taxon>
        <taxon>Trebouxiophyceae</taxon>
        <taxon>Chlorellales</taxon>
        <taxon>Chlorellaceae</taxon>
        <taxon>Auxenochlorella</taxon>
    </lineage>
</organism>
<accession>A0A1D1ZU52</accession>
<dbReference type="PROSITE" id="PS50012">
    <property type="entry name" value="RCC1_3"/>
    <property type="match status" value="5"/>
</dbReference>
<evidence type="ECO:0000256" key="6">
    <source>
        <dbReference type="SAM" id="MobiDB-lite"/>
    </source>
</evidence>
<feature type="compositionally biased region" description="Polar residues" evidence="6">
    <location>
        <begin position="1039"/>
        <end position="1051"/>
    </location>
</feature>
<feature type="repeat" description="RCC1" evidence="5">
    <location>
        <begin position="212"/>
        <end position="263"/>
    </location>
</feature>
<evidence type="ECO:0000256" key="1">
    <source>
        <dbReference type="ARBA" id="ARBA00022679"/>
    </source>
</evidence>
<reference evidence="8" key="1">
    <citation type="submission" date="2015-08" db="EMBL/GenBank/DDBJ databases">
        <authorList>
            <person name="Babu N.S."/>
            <person name="Beckwith C.J."/>
            <person name="Beseler K.G."/>
            <person name="Brison A."/>
            <person name="Carone J.V."/>
            <person name="Caskin T.P."/>
            <person name="Diamond M."/>
            <person name="Durham M.E."/>
            <person name="Foxe J.M."/>
            <person name="Go M."/>
            <person name="Henderson B.A."/>
            <person name="Jones I.B."/>
            <person name="McGettigan J.A."/>
            <person name="Micheletti S.J."/>
            <person name="Nasrallah M.E."/>
            <person name="Ortiz D."/>
            <person name="Piller C.R."/>
            <person name="Privatt S.R."/>
            <person name="Schneider S.L."/>
            <person name="Sharp S."/>
            <person name="Smith T.C."/>
            <person name="Stanton J.D."/>
            <person name="Ullery H.E."/>
            <person name="Wilson R.J."/>
            <person name="Serrano M.G."/>
            <person name="Buck G."/>
            <person name="Lee V."/>
            <person name="Wang Y."/>
            <person name="Carvalho R."/>
            <person name="Voegtly L."/>
            <person name="Shi R."/>
            <person name="Duckworth R."/>
            <person name="Johnson A."/>
            <person name="Loviza R."/>
            <person name="Walstead R."/>
            <person name="Shah Z."/>
            <person name="Kiflezghi M."/>
            <person name="Wade K."/>
            <person name="Ball S.L."/>
            <person name="Bradley K.W."/>
            <person name="Asai D.J."/>
            <person name="Bowman C.A."/>
            <person name="Russell D.A."/>
            <person name="Pope W.H."/>
            <person name="Jacobs-Sera D."/>
            <person name="Hendrix R.W."/>
            <person name="Hatfull G.F."/>
        </authorList>
    </citation>
    <scope>NUCLEOTIDE SEQUENCE</scope>
</reference>
<dbReference type="InterPro" id="IPR000569">
    <property type="entry name" value="HECT_dom"/>
</dbReference>
<dbReference type="InterPro" id="IPR000408">
    <property type="entry name" value="Reg_chr_condens"/>
</dbReference>
<dbReference type="PROSITE" id="PS00626">
    <property type="entry name" value="RCC1_2"/>
    <property type="match status" value="1"/>
</dbReference>
<feature type="compositionally biased region" description="Low complexity" evidence="6">
    <location>
        <begin position="933"/>
        <end position="946"/>
    </location>
</feature>
<evidence type="ECO:0000313" key="8">
    <source>
        <dbReference type="EMBL" id="JAT70494.1"/>
    </source>
</evidence>
<dbReference type="Pfam" id="PF25390">
    <property type="entry name" value="WD40_RLD"/>
    <property type="match status" value="1"/>
</dbReference>
<feature type="repeat" description="RCC1" evidence="5">
    <location>
        <begin position="401"/>
        <end position="453"/>
    </location>
</feature>
<proteinExistence type="predicted"/>
<feature type="region of interest" description="Disordered" evidence="6">
    <location>
        <begin position="1036"/>
        <end position="1062"/>
    </location>
</feature>
<dbReference type="CDD" id="cd00078">
    <property type="entry name" value="HECTc"/>
    <property type="match status" value="1"/>
</dbReference>
<feature type="region of interest" description="Disordered" evidence="6">
    <location>
        <begin position="914"/>
        <end position="985"/>
    </location>
</feature>
<feature type="repeat" description="RCC1" evidence="5">
    <location>
        <begin position="158"/>
        <end position="211"/>
    </location>
</feature>
<dbReference type="PANTHER" id="PTHR45622">
    <property type="entry name" value="UBIQUITIN-PROTEIN LIGASE E3A-RELATED"/>
    <property type="match status" value="1"/>
</dbReference>
<dbReference type="EMBL" id="GDKF01008128">
    <property type="protein sequence ID" value="JAT70494.1"/>
    <property type="molecule type" value="Transcribed_RNA"/>
</dbReference>
<dbReference type="SUPFAM" id="SSF50985">
    <property type="entry name" value="RCC1/BLIP-II"/>
    <property type="match status" value="2"/>
</dbReference>
<dbReference type="Gene3D" id="2.130.10.30">
    <property type="entry name" value="Regulator of chromosome condensation 1/beta-lactamase-inhibitor protein II"/>
    <property type="match status" value="2"/>
</dbReference>
<evidence type="ECO:0000259" key="7">
    <source>
        <dbReference type="PROSITE" id="PS50237"/>
    </source>
</evidence>
<dbReference type="Gene3D" id="3.90.1750.10">
    <property type="entry name" value="Hect, E3 ligase catalytic domains"/>
    <property type="match status" value="1"/>
</dbReference>